<keyword evidence="11 15" id="KW-0472">Membrane</keyword>
<evidence type="ECO:0000256" key="4">
    <source>
        <dbReference type="ARBA" id="ARBA00022519"/>
    </source>
</evidence>
<name>A0A8K0XWK1_9ENTR</name>
<accession>A0A8K0XWK1</accession>
<evidence type="ECO:0000256" key="6">
    <source>
        <dbReference type="ARBA" id="ARBA00022692"/>
    </source>
</evidence>
<feature type="domain" description="Polysaccharide chain length determinant N-terminal" evidence="16">
    <location>
        <begin position="13"/>
        <end position="103"/>
    </location>
</feature>
<dbReference type="EMBL" id="JAEPBH010000008">
    <property type="protein sequence ID" value="MBK4714618.1"/>
    <property type="molecule type" value="Genomic_DNA"/>
</dbReference>
<evidence type="ECO:0000256" key="9">
    <source>
        <dbReference type="ARBA" id="ARBA00022840"/>
    </source>
</evidence>
<keyword evidence="5 19" id="KW-0808">Transferase</keyword>
<evidence type="ECO:0000256" key="14">
    <source>
        <dbReference type="SAM" id="Coils"/>
    </source>
</evidence>
<evidence type="ECO:0000256" key="15">
    <source>
        <dbReference type="SAM" id="Phobius"/>
    </source>
</evidence>
<sequence>MQQRLTSDSGERELDLGRLLFSLLDHKWLILLTVLASFLLGLVYVSCATPVYRANALIQIDKNSSSMLLSDLSGLLSDKSMQSGAEVEIIKSRMVVGQTVQELGLDLLVREKRLPVIGYALARLFNLQDGDIAVSRLSIGNSFTNSRLLLTVQSPDTYQVKLASNETFEGKVGQVLENAALTLLVSDIRARPGTVFQIEKLQVQTAVESLLQKFTVTDKGKDTGVMQLTYEGPDPVLIRKVLDSISRNYLQQNIDWKSEEAERSLVFVNDQLPKIRASLNEAEDRLNRFRQKNESVDLSLEAKSVLDTMVNVEAGLNELTFKEAEISKLYTREHPAYRALNEKRKTLINERNKLNQRVESMPGTQQEILRLTRDVESTQQVYMQLLNKQQELKISKASTVGHVRIVDNAVTETKPVKPKKALIVVLFVLLGGLLSCSMVLLKMLFNRGVQSASELEECGVNVYANIPLSRGQQFQPRRRLTRFRKAVTTNSELLAVKDPADLAIEALRNVRTSVQFSMINSENNILMISGPTPGIGKTFVSSNLAAVFAQSGQRVLLIDCDMRRGDAHKAFGHSSSPGLSDVLSASRLAEEVIQKTQVEGLDFISRGSKCTTPSELLMHTRFTQLLNEFSPRYDMVLLDSPPILAVGDAAIIGKHAGCSLLVARFEHNSLKEVEVSIRRFMNNGITINGAILNGTVERYSNIYEYGLHHHYSYEDRDMD</sequence>
<reference evidence="19" key="1">
    <citation type="submission" date="2021-01" db="EMBL/GenBank/DDBJ databases">
        <title>Intestinitalea alba gen. nov., sp. nov., a novel genus of the family Enterobacteriaceae, isolated from the gut of the plastic-eating mealworm Tenebrio molitor L.</title>
        <authorList>
            <person name="Yang Y."/>
        </authorList>
    </citation>
    <scope>NUCLEOTIDE SEQUENCE</scope>
    <source>
        <strain evidence="19">BIT-L3</strain>
    </source>
</reference>
<evidence type="ECO:0000256" key="11">
    <source>
        <dbReference type="ARBA" id="ARBA00023136"/>
    </source>
</evidence>
<evidence type="ECO:0000259" key="16">
    <source>
        <dbReference type="Pfam" id="PF02706"/>
    </source>
</evidence>
<evidence type="ECO:0000256" key="1">
    <source>
        <dbReference type="ARBA" id="ARBA00004429"/>
    </source>
</evidence>
<dbReference type="EC" id="2.7.10.2" evidence="19"/>
<dbReference type="InterPro" id="IPR032807">
    <property type="entry name" value="GNVR"/>
</dbReference>
<evidence type="ECO:0000256" key="7">
    <source>
        <dbReference type="ARBA" id="ARBA00022741"/>
    </source>
</evidence>
<keyword evidence="6 15" id="KW-0812">Transmembrane</keyword>
<evidence type="ECO:0000313" key="19">
    <source>
        <dbReference type="EMBL" id="MBK4714618.1"/>
    </source>
</evidence>
<comment type="similarity">
    <text evidence="2">Belongs to the etk/wzc family.</text>
</comment>
<evidence type="ECO:0000259" key="17">
    <source>
        <dbReference type="Pfam" id="PF13614"/>
    </source>
</evidence>
<evidence type="ECO:0000256" key="5">
    <source>
        <dbReference type="ARBA" id="ARBA00022679"/>
    </source>
</evidence>
<evidence type="ECO:0000256" key="10">
    <source>
        <dbReference type="ARBA" id="ARBA00022989"/>
    </source>
</evidence>
<evidence type="ECO:0000256" key="3">
    <source>
        <dbReference type="ARBA" id="ARBA00022475"/>
    </source>
</evidence>
<dbReference type="PANTHER" id="PTHR32309:SF32">
    <property type="entry name" value="TYROSINE-PROTEIN KINASE ETK-RELATED"/>
    <property type="match status" value="1"/>
</dbReference>
<dbReference type="Proteomes" id="UP000659047">
    <property type="component" value="Unassembled WGS sequence"/>
</dbReference>
<proteinExistence type="inferred from homology"/>
<evidence type="ECO:0000256" key="2">
    <source>
        <dbReference type="ARBA" id="ARBA00008883"/>
    </source>
</evidence>
<dbReference type="CDD" id="cd05387">
    <property type="entry name" value="BY-kinase"/>
    <property type="match status" value="1"/>
</dbReference>
<dbReference type="GO" id="GO:0004715">
    <property type="term" value="F:non-membrane spanning protein tyrosine kinase activity"/>
    <property type="evidence" value="ECO:0007669"/>
    <property type="project" value="UniProtKB-EC"/>
</dbReference>
<comment type="catalytic activity">
    <reaction evidence="13">
        <text>L-tyrosyl-[protein] + ATP = O-phospho-L-tyrosyl-[protein] + ADP + H(+)</text>
        <dbReference type="Rhea" id="RHEA:10596"/>
        <dbReference type="Rhea" id="RHEA-COMP:10136"/>
        <dbReference type="Rhea" id="RHEA-COMP:20101"/>
        <dbReference type="ChEBI" id="CHEBI:15378"/>
        <dbReference type="ChEBI" id="CHEBI:30616"/>
        <dbReference type="ChEBI" id="CHEBI:46858"/>
        <dbReference type="ChEBI" id="CHEBI:61978"/>
        <dbReference type="ChEBI" id="CHEBI:456216"/>
    </reaction>
</comment>
<dbReference type="GO" id="GO:0042802">
    <property type="term" value="F:identical protein binding"/>
    <property type="evidence" value="ECO:0007669"/>
    <property type="project" value="UniProtKB-ARBA"/>
</dbReference>
<dbReference type="Pfam" id="PF23607">
    <property type="entry name" value="WZC_N"/>
    <property type="match status" value="1"/>
</dbReference>
<dbReference type="InterPro" id="IPR025669">
    <property type="entry name" value="AAA_dom"/>
</dbReference>
<gene>
    <name evidence="19" type="ORF">JJB97_04565</name>
</gene>
<keyword evidence="9" id="KW-0067">ATP-binding</keyword>
<dbReference type="SUPFAM" id="SSF52540">
    <property type="entry name" value="P-loop containing nucleoside triphosphate hydrolases"/>
    <property type="match status" value="1"/>
</dbReference>
<keyword evidence="3" id="KW-1003">Cell membrane</keyword>
<dbReference type="InterPro" id="IPR050445">
    <property type="entry name" value="Bact_polysacc_biosynth/exp"/>
</dbReference>
<dbReference type="NCBIfam" id="TIGR01007">
    <property type="entry name" value="eps_fam"/>
    <property type="match status" value="1"/>
</dbReference>
<feature type="transmembrane region" description="Helical" evidence="15">
    <location>
        <begin position="28"/>
        <end position="52"/>
    </location>
</feature>
<keyword evidence="7" id="KW-0547">Nucleotide-binding</keyword>
<dbReference type="AlphaFoldDB" id="A0A8K0XWK1"/>
<dbReference type="Pfam" id="PF13807">
    <property type="entry name" value="GNVR"/>
    <property type="match status" value="1"/>
</dbReference>
<keyword evidence="12" id="KW-0829">Tyrosine-protein kinase</keyword>
<feature type="domain" description="Tyrosine-protein kinase G-rich" evidence="18">
    <location>
        <begin position="364"/>
        <end position="442"/>
    </location>
</feature>
<evidence type="ECO:0000313" key="20">
    <source>
        <dbReference type="Proteomes" id="UP000659047"/>
    </source>
</evidence>
<organism evidence="19 20">
    <name type="scientific">Tenebrionibacter intestinalis</name>
    <dbReference type="NCBI Taxonomy" id="2799638"/>
    <lineage>
        <taxon>Bacteria</taxon>
        <taxon>Pseudomonadati</taxon>
        <taxon>Pseudomonadota</taxon>
        <taxon>Gammaproteobacteria</taxon>
        <taxon>Enterobacterales</taxon>
        <taxon>Enterobacteriaceae</taxon>
        <taxon>Tenebrionibacter/Tenebrionicola group</taxon>
        <taxon>Tenebrionibacter</taxon>
    </lineage>
</organism>
<feature type="domain" description="AAA" evidence="17">
    <location>
        <begin position="532"/>
        <end position="646"/>
    </location>
</feature>
<evidence type="ECO:0000256" key="12">
    <source>
        <dbReference type="ARBA" id="ARBA00023137"/>
    </source>
</evidence>
<keyword evidence="20" id="KW-1185">Reference proteome</keyword>
<dbReference type="Pfam" id="PF13614">
    <property type="entry name" value="AAA_31"/>
    <property type="match status" value="1"/>
</dbReference>
<dbReference type="Pfam" id="PF02706">
    <property type="entry name" value="Wzz"/>
    <property type="match status" value="1"/>
</dbReference>
<feature type="coiled-coil region" evidence="14">
    <location>
        <begin position="272"/>
        <end position="299"/>
    </location>
</feature>
<dbReference type="InterPro" id="IPR003856">
    <property type="entry name" value="LPS_length_determ_N"/>
</dbReference>
<feature type="transmembrane region" description="Helical" evidence="15">
    <location>
        <begin position="421"/>
        <end position="445"/>
    </location>
</feature>
<comment type="subcellular location">
    <subcellularLocation>
        <location evidence="1">Cell inner membrane</location>
        <topology evidence="1">Multi-pass membrane protein</topology>
    </subcellularLocation>
</comment>
<keyword evidence="14" id="KW-0175">Coiled coil</keyword>
<dbReference type="GO" id="GO:0005886">
    <property type="term" value="C:plasma membrane"/>
    <property type="evidence" value="ECO:0007669"/>
    <property type="project" value="UniProtKB-SubCell"/>
</dbReference>
<dbReference type="FunFam" id="3.40.50.300:FF:000527">
    <property type="entry name" value="Tyrosine-protein kinase etk"/>
    <property type="match status" value="1"/>
</dbReference>
<evidence type="ECO:0000259" key="18">
    <source>
        <dbReference type="Pfam" id="PF13807"/>
    </source>
</evidence>
<evidence type="ECO:0000256" key="8">
    <source>
        <dbReference type="ARBA" id="ARBA00022777"/>
    </source>
</evidence>
<keyword evidence="8" id="KW-0418">Kinase</keyword>
<protein>
    <submittedName>
        <fullName evidence="19">Polysaccharide biosynthesis tyrosine autokinase</fullName>
        <ecNumber evidence="19">2.7.10.2</ecNumber>
    </submittedName>
</protein>
<dbReference type="GO" id="GO:0005524">
    <property type="term" value="F:ATP binding"/>
    <property type="evidence" value="ECO:0007669"/>
    <property type="project" value="UniProtKB-KW"/>
</dbReference>
<dbReference type="InterPro" id="IPR027417">
    <property type="entry name" value="P-loop_NTPase"/>
</dbReference>
<keyword evidence="10 15" id="KW-1133">Transmembrane helix</keyword>
<dbReference type="Gene3D" id="3.40.50.300">
    <property type="entry name" value="P-loop containing nucleotide triphosphate hydrolases"/>
    <property type="match status" value="1"/>
</dbReference>
<comment type="caution">
    <text evidence="19">The sequence shown here is derived from an EMBL/GenBank/DDBJ whole genome shotgun (WGS) entry which is preliminary data.</text>
</comment>
<dbReference type="PANTHER" id="PTHR32309">
    <property type="entry name" value="TYROSINE-PROTEIN KINASE"/>
    <property type="match status" value="1"/>
</dbReference>
<evidence type="ECO:0000256" key="13">
    <source>
        <dbReference type="ARBA" id="ARBA00053015"/>
    </source>
</evidence>
<keyword evidence="4" id="KW-0997">Cell inner membrane</keyword>
<dbReference type="InterPro" id="IPR005702">
    <property type="entry name" value="Wzc-like_C"/>
</dbReference>